<evidence type="ECO:0000256" key="2">
    <source>
        <dbReference type="ARBA" id="ARBA00008010"/>
    </source>
</evidence>
<dbReference type="Pfam" id="PF00493">
    <property type="entry name" value="MCM"/>
    <property type="match status" value="1"/>
</dbReference>
<dbReference type="InterPro" id="IPR012340">
    <property type="entry name" value="NA-bd_OB-fold"/>
</dbReference>
<dbReference type="SUPFAM" id="SSF50249">
    <property type="entry name" value="Nucleic acid-binding proteins"/>
    <property type="match status" value="1"/>
</dbReference>
<dbReference type="InterPro" id="IPR033762">
    <property type="entry name" value="MCM_OB"/>
</dbReference>
<dbReference type="eggNOG" id="KOG0478">
    <property type="taxonomic scope" value="Eukaryota"/>
</dbReference>
<dbReference type="AlphaFoldDB" id="T1KLU7"/>
<evidence type="ECO:0000256" key="6">
    <source>
        <dbReference type="ARBA" id="ARBA00022806"/>
    </source>
</evidence>
<dbReference type="FunFam" id="3.40.50.300:FF:000217">
    <property type="entry name" value="DNA helicase"/>
    <property type="match status" value="1"/>
</dbReference>
<evidence type="ECO:0000256" key="9">
    <source>
        <dbReference type="ARBA" id="ARBA00023242"/>
    </source>
</evidence>
<organism evidence="14 15">
    <name type="scientific">Tetranychus urticae</name>
    <name type="common">Two-spotted spider mite</name>
    <dbReference type="NCBI Taxonomy" id="32264"/>
    <lineage>
        <taxon>Eukaryota</taxon>
        <taxon>Metazoa</taxon>
        <taxon>Ecdysozoa</taxon>
        <taxon>Arthropoda</taxon>
        <taxon>Chelicerata</taxon>
        <taxon>Arachnida</taxon>
        <taxon>Acari</taxon>
        <taxon>Acariformes</taxon>
        <taxon>Trombidiformes</taxon>
        <taxon>Prostigmata</taxon>
        <taxon>Eleutherengona</taxon>
        <taxon>Raphignathae</taxon>
        <taxon>Tetranychoidea</taxon>
        <taxon>Tetranychidae</taxon>
        <taxon>Tetranychus</taxon>
    </lineage>
</organism>
<keyword evidence="9 11" id="KW-0539">Nucleus</keyword>
<feature type="region of interest" description="Disordered" evidence="12">
    <location>
        <begin position="157"/>
        <end position="183"/>
    </location>
</feature>
<keyword evidence="4 10" id="KW-0547">Nucleotide-binding</keyword>
<dbReference type="HOGENOM" id="CLU_000995_7_1_1"/>
<dbReference type="GO" id="GO:1902975">
    <property type="term" value="P:mitotic DNA replication initiation"/>
    <property type="evidence" value="ECO:0007669"/>
    <property type="project" value="TreeGrafter"/>
</dbReference>
<evidence type="ECO:0000256" key="12">
    <source>
        <dbReference type="SAM" id="MobiDB-lite"/>
    </source>
</evidence>
<dbReference type="EC" id="3.6.4.12" evidence="11"/>
<dbReference type="SUPFAM" id="SSF52540">
    <property type="entry name" value="P-loop containing nucleoside triphosphate hydrolases"/>
    <property type="match status" value="1"/>
</dbReference>
<dbReference type="InterPro" id="IPR036388">
    <property type="entry name" value="WH-like_DNA-bd_sf"/>
</dbReference>
<dbReference type="OMA" id="AFFKCNV"/>
<dbReference type="OrthoDB" id="10251574at2759"/>
<dbReference type="InterPro" id="IPR041562">
    <property type="entry name" value="MCM_lid"/>
</dbReference>
<dbReference type="PROSITE" id="PS00847">
    <property type="entry name" value="MCM_1"/>
    <property type="match status" value="1"/>
</dbReference>
<keyword evidence="3 11" id="KW-0235">DNA replication</keyword>
<dbReference type="Proteomes" id="UP000015104">
    <property type="component" value="Unassembled WGS sequence"/>
</dbReference>
<feature type="compositionally biased region" description="Basic and acidic residues" evidence="12">
    <location>
        <begin position="161"/>
        <end position="181"/>
    </location>
</feature>
<dbReference type="GO" id="GO:0000727">
    <property type="term" value="P:double-strand break repair via break-induced replication"/>
    <property type="evidence" value="ECO:0007669"/>
    <property type="project" value="TreeGrafter"/>
</dbReference>
<dbReference type="InterPro" id="IPR001208">
    <property type="entry name" value="MCM_dom"/>
</dbReference>
<protein>
    <recommendedName>
        <fullName evidence="11">DNA replication licensing factor MCM4</fullName>
        <ecNumber evidence="11">3.6.4.12</ecNumber>
    </recommendedName>
</protein>
<dbReference type="PRINTS" id="PR01660">
    <property type="entry name" value="MCMPROTEIN4"/>
</dbReference>
<dbReference type="CDD" id="cd17755">
    <property type="entry name" value="MCM4"/>
    <property type="match status" value="1"/>
</dbReference>
<feature type="region of interest" description="Disordered" evidence="12">
    <location>
        <begin position="1"/>
        <end position="99"/>
    </location>
</feature>
<dbReference type="GO" id="GO:0005634">
    <property type="term" value="C:nucleus"/>
    <property type="evidence" value="ECO:0007669"/>
    <property type="project" value="UniProtKB-SubCell"/>
</dbReference>
<dbReference type="GO" id="GO:0016887">
    <property type="term" value="F:ATP hydrolysis activity"/>
    <property type="evidence" value="ECO:0007669"/>
    <property type="project" value="RHEA"/>
</dbReference>
<dbReference type="Gene3D" id="3.30.1640.10">
    <property type="entry name" value="mini-chromosome maintenance (MCM) complex, chain A, domain 1"/>
    <property type="match status" value="1"/>
</dbReference>
<dbReference type="Pfam" id="PF17207">
    <property type="entry name" value="MCM_OB"/>
    <property type="match status" value="1"/>
</dbReference>
<evidence type="ECO:0000256" key="4">
    <source>
        <dbReference type="ARBA" id="ARBA00022741"/>
    </source>
</evidence>
<accession>T1KLU7</accession>
<dbReference type="Pfam" id="PF17855">
    <property type="entry name" value="MCM_lid"/>
    <property type="match status" value="1"/>
</dbReference>
<evidence type="ECO:0000256" key="7">
    <source>
        <dbReference type="ARBA" id="ARBA00022840"/>
    </source>
</evidence>
<evidence type="ECO:0000256" key="1">
    <source>
        <dbReference type="ARBA" id="ARBA00004123"/>
    </source>
</evidence>
<dbReference type="EMBL" id="CAEY01000212">
    <property type="status" value="NOT_ANNOTATED_CDS"/>
    <property type="molecule type" value="Genomic_DNA"/>
</dbReference>
<keyword evidence="7 10" id="KW-0067">ATP-binding</keyword>
<dbReference type="GO" id="GO:0042555">
    <property type="term" value="C:MCM complex"/>
    <property type="evidence" value="ECO:0007669"/>
    <property type="project" value="UniProtKB-UniRule"/>
</dbReference>
<feature type="compositionally biased region" description="Basic and acidic residues" evidence="12">
    <location>
        <begin position="90"/>
        <end position="99"/>
    </location>
</feature>
<dbReference type="KEGG" id="tut:107365297"/>
<proteinExistence type="inferred from homology"/>
<comment type="subcellular location">
    <subcellularLocation>
        <location evidence="1">Nucleus</location>
    </subcellularLocation>
</comment>
<reference evidence="15" key="1">
    <citation type="submission" date="2011-08" db="EMBL/GenBank/DDBJ databases">
        <authorList>
            <person name="Rombauts S."/>
        </authorList>
    </citation>
    <scope>NUCLEOTIDE SEQUENCE</scope>
    <source>
        <strain evidence="15">London</strain>
    </source>
</reference>
<name>T1KLU7_TETUR</name>
<dbReference type="SMART" id="SM00350">
    <property type="entry name" value="MCM"/>
    <property type="match status" value="1"/>
</dbReference>
<dbReference type="GO" id="GO:0006271">
    <property type="term" value="P:DNA strand elongation involved in DNA replication"/>
    <property type="evidence" value="ECO:0007669"/>
    <property type="project" value="TreeGrafter"/>
</dbReference>
<evidence type="ECO:0000256" key="8">
    <source>
        <dbReference type="ARBA" id="ARBA00023125"/>
    </source>
</evidence>
<dbReference type="GO" id="GO:0005524">
    <property type="term" value="F:ATP binding"/>
    <property type="evidence" value="ECO:0007669"/>
    <property type="project" value="UniProtKB-UniRule"/>
</dbReference>
<evidence type="ECO:0000256" key="5">
    <source>
        <dbReference type="ARBA" id="ARBA00022801"/>
    </source>
</evidence>
<evidence type="ECO:0000256" key="3">
    <source>
        <dbReference type="ARBA" id="ARBA00022705"/>
    </source>
</evidence>
<dbReference type="InterPro" id="IPR008047">
    <property type="entry name" value="MCM_4"/>
</dbReference>
<evidence type="ECO:0000259" key="13">
    <source>
        <dbReference type="PROSITE" id="PS50051"/>
    </source>
</evidence>
<evidence type="ECO:0000313" key="14">
    <source>
        <dbReference type="EnsemblMetazoa" id="tetur14g03720.1"/>
    </source>
</evidence>
<keyword evidence="5 11" id="KW-0378">Hydrolase</keyword>
<keyword evidence="8 10" id="KW-0238">DNA-binding</keyword>
<comment type="subunit">
    <text evidence="11">Component of the MCM2-7 complex.</text>
</comment>
<evidence type="ECO:0000313" key="15">
    <source>
        <dbReference type="Proteomes" id="UP000015104"/>
    </source>
</evidence>
<dbReference type="InterPro" id="IPR018525">
    <property type="entry name" value="MCM_CS"/>
</dbReference>
<dbReference type="InterPro" id="IPR031327">
    <property type="entry name" value="MCM"/>
</dbReference>
<keyword evidence="15" id="KW-1185">Reference proteome</keyword>
<dbReference type="InterPro" id="IPR027417">
    <property type="entry name" value="P-loop_NTPase"/>
</dbReference>
<sequence>MSSSPSSRRSARVYQLMSESSEGSRRTSPRNSQAGTPSKRSRASRGTPSRSSRRLNPEGGDGLDDNSTIGGFESLLDEQPPASQRTLDAASERGSELGSRRGLNLGYILSDPFEGSSPLNFGSSEGNIRSLKSPSRSHGSFRRADIATDSRLLRQINISDVHPDRGDASEGSRLPDVDDVRSQSSQTVIDPQLVIWGTDVSVSVCKAKFKQFIRWDGLDIASLEPDELDLLNSDGNGGRMDVDADAPIRKSLYLLKLEDIYALGDYPYLDVNCAHIHQFDADLYRQLINYPQEVIPAFDMATNELFFEIYPDAQLSDPINIRPYNVMQKDNLRSLNPEDINQLKTVNGMVTRISNLIPEMKTAFFACSLCQSTSSVEVDRGRIHEPTLCPHCNTKYSYQLVHNMCEFIDKQQIKLQESPDDMPAGQTPYTALLYACADLVDSVQPGDRVTVTGIYRASAIRSNPRQRSVKAIFKSHIDVVHFRKHDKNRLHSDDAKYKFTPERVDKIKQLSQLPDLYERLAHALAPSIYEHLDIKKGILLQLFGGTHKEPTNDNAKQKHFRSEINILLCGDPGTSKSQLLQYVYGLVPRGQYTSGKGSSAVGLTAYVTKDADTNQLVLQTGALVLSDGGICCIDEFDKMTDSTRSVLHEVMEQQTLSIAKAGIVCQLNARTSILAAANPVESQWNKNKTIIENIQLPHTLMSRFDLIFLLLDPQDENYDRRLARHLVSLYYRSREEEEEEHLDIGVIRDYISYARMHCFPKLSDEARSALIHSYVEMRKVGIGKGMVSAYPRQLEALIRLAEAHAKVRLSNVVTLADVEEAKRLHREAIKQSATDPISGKIDVSILTTGMSASIRKKRAVIAKTLKELLMSKSVHVGSSQDSHQFSSSTIYQELKSDSDVLITREMFEDALKDLQDEGFLVVLAGKFIRLTHAEI</sequence>
<dbReference type="Gene3D" id="3.40.50.300">
    <property type="entry name" value="P-loop containing nucleotide triphosphate hydrolases"/>
    <property type="match status" value="1"/>
</dbReference>
<reference evidence="14" key="2">
    <citation type="submission" date="2015-06" db="UniProtKB">
        <authorList>
            <consortium name="EnsemblMetazoa"/>
        </authorList>
    </citation>
    <scope>IDENTIFICATION</scope>
</reference>
<evidence type="ECO:0000256" key="10">
    <source>
        <dbReference type="RuleBase" id="RU004070"/>
    </source>
</evidence>
<dbReference type="PANTHER" id="PTHR11630">
    <property type="entry name" value="DNA REPLICATION LICENSING FACTOR MCM FAMILY MEMBER"/>
    <property type="match status" value="1"/>
</dbReference>
<dbReference type="PROSITE" id="PS50051">
    <property type="entry name" value="MCM_2"/>
    <property type="match status" value="1"/>
</dbReference>
<dbReference type="Gene3D" id="2.20.28.10">
    <property type="match status" value="1"/>
</dbReference>
<dbReference type="GO" id="GO:0017116">
    <property type="term" value="F:single-stranded DNA helicase activity"/>
    <property type="evidence" value="ECO:0007669"/>
    <property type="project" value="TreeGrafter"/>
</dbReference>
<comment type="similarity">
    <text evidence="2 10">Belongs to the MCM family.</text>
</comment>
<dbReference type="FunFam" id="2.20.28.10:FF:000003">
    <property type="entry name" value="DNA helicase"/>
    <property type="match status" value="1"/>
</dbReference>
<dbReference type="InterPro" id="IPR027925">
    <property type="entry name" value="MCM_N"/>
</dbReference>
<keyword evidence="6 11" id="KW-0347">Helicase</keyword>
<dbReference type="EnsemblMetazoa" id="tetur14g03720.1">
    <property type="protein sequence ID" value="tetur14g03720.1"/>
    <property type="gene ID" value="tetur14g03720"/>
</dbReference>
<dbReference type="GO" id="GO:0003697">
    <property type="term" value="F:single-stranded DNA binding"/>
    <property type="evidence" value="ECO:0007669"/>
    <property type="project" value="TreeGrafter"/>
</dbReference>
<feature type="domain" description="MCM C-terminal AAA(+) ATPase" evidence="13">
    <location>
        <begin position="516"/>
        <end position="726"/>
    </location>
</feature>
<comment type="catalytic activity">
    <reaction evidence="11">
        <text>ATP + H2O = ADP + phosphate + H(+)</text>
        <dbReference type="Rhea" id="RHEA:13065"/>
        <dbReference type="ChEBI" id="CHEBI:15377"/>
        <dbReference type="ChEBI" id="CHEBI:15378"/>
        <dbReference type="ChEBI" id="CHEBI:30616"/>
        <dbReference type="ChEBI" id="CHEBI:43474"/>
        <dbReference type="ChEBI" id="CHEBI:456216"/>
        <dbReference type="EC" id="3.6.4.12"/>
    </reaction>
</comment>
<evidence type="ECO:0000256" key="11">
    <source>
        <dbReference type="RuleBase" id="RU368062"/>
    </source>
</evidence>
<dbReference type="PANTHER" id="PTHR11630:SF66">
    <property type="entry name" value="DNA REPLICATION LICENSING FACTOR MCM4"/>
    <property type="match status" value="1"/>
</dbReference>
<gene>
    <name evidence="14" type="primary">107365297</name>
</gene>
<dbReference type="PRINTS" id="PR01657">
    <property type="entry name" value="MCMFAMILY"/>
</dbReference>
<dbReference type="Gene3D" id="2.40.50.140">
    <property type="entry name" value="Nucleic acid-binding proteins"/>
    <property type="match status" value="1"/>
</dbReference>
<dbReference type="STRING" id="32264.T1KLU7"/>
<feature type="compositionally biased region" description="Polar residues" evidence="12">
    <location>
        <begin position="29"/>
        <end position="50"/>
    </location>
</feature>
<dbReference type="Pfam" id="PF14551">
    <property type="entry name" value="MCM_N"/>
    <property type="match status" value="1"/>
</dbReference>
<comment type="function">
    <text evidence="11">Acts as component of the MCM2-7 complex (MCM complex) which is the replicative helicase essential for 'once per cell cycle' DNA replication initiation and elongation in eukaryotic cells. The active ATPase sites in the MCM2-7 ring are formed through the interaction surfaces of two neighboring subunits such that a critical structure of a conserved arginine finger motif is provided in trans relative to the ATP-binding site of the Walker A box of the adjacent subunit. The six ATPase active sites, however, are likely to contribute differentially to the complex helicase activity.</text>
</comment>
<dbReference type="Gene3D" id="1.10.10.10">
    <property type="entry name" value="Winged helix-like DNA-binding domain superfamily/Winged helix DNA-binding domain"/>
    <property type="match status" value="1"/>
</dbReference>